<comment type="caution">
    <text evidence="2">The sequence shown here is derived from an EMBL/GenBank/DDBJ whole genome shotgun (WGS) entry which is preliminary data.</text>
</comment>
<dbReference type="Proteomes" id="UP001174909">
    <property type="component" value="Unassembled WGS sequence"/>
</dbReference>
<accession>A0AA35X440</accession>
<feature type="compositionally biased region" description="Low complexity" evidence="1">
    <location>
        <begin position="76"/>
        <end position="92"/>
    </location>
</feature>
<gene>
    <name evidence="2" type="ORF">GBAR_LOCUS20898</name>
</gene>
<organism evidence="2 3">
    <name type="scientific">Geodia barretti</name>
    <name type="common">Barrett's horny sponge</name>
    <dbReference type="NCBI Taxonomy" id="519541"/>
    <lineage>
        <taxon>Eukaryota</taxon>
        <taxon>Metazoa</taxon>
        <taxon>Porifera</taxon>
        <taxon>Demospongiae</taxon>
        <taxon>Heteroscleromorpha</taxon>
        <taxon>Tetractinellida</taxon>
        <taxon>Astrophorina</taxon>
        <taxon>Geodiidae</taxon>
        <taxon>Geodia</taxon>
    </lineage>
</organism>
<keyword evidence="3" id="KW-1185">Reference proteome</keyword>
<evidence type="ECO:0000313" key="2">
    <source>
        <dbReference type="EMBL" id="CAI8037375.1"/>
    </source>
</evidence>
<feature type="region of interest" description="Disordered" evidence="1">
    <location>
        <begin position="1"/>
        <end position="167"/>
    </location>
</feature>
<evidence type="ECO:0000313" key="3">
    <source>
        <dbReference type="Proteomes" id="UP001174909"/>
    </source>
</evidence>
<evidence type="ECO:0000256" key="1">
    <source>
        <dbReference type="SAM" id="MobiDB-lite"/>
    </source>
</evidence>
<dbReference type="EMBL" id="CASHTH010002930">
    <property type="protein sequence ID" value="CAI8037375.1"/>
    <property type="molecule type" value="Genomic_DNA"/>
</dbReference>
<feature type="compositionally biased region" description="Polar residues" evidence="1">
    <location>
        <begin position="114"/>
        <end position="125"/>
    </location>
</feature>
<proteinExistence type="predicted"/>
<sequence>MRKDPEPPPFWPSNLPFSSNLGDISTKSKKNTGKPERPGLETSGRGPPSITPAKASKQSPQDSHLPKDYTPPPTFSPSSLPPLNNRPTNNLTHDAGRPSHLPCNASAQDPPLKSPSQAGTPGNGHSQLPKPPPYTPPITTSQSPLCQLRPNDDITLDDQRGCPDSTR</sequence>
<name>A0AA35X440_GEOBA</name>
<feature type="compositionally biased region" description="Polar residues" evidence="1">
    <location>
        <begin position="15"/>
        <end position="25"/>
    </location>
</feature>
<feature type="compositionally biased region" description="Basic and acidic residues" evidence="1">
    <location>
        <begin position="157"/>
        <end position="167"/>
    </location>
</feature>
<reference evidence="2" key="1">
    <citation type="submission" date="2023-03" db="EMBL/GenBank/DDBJ databases">
        <authorList>
            <person name="Steffen K."/>
            <person name="Cardenas P."/>
        </authorList>
    </citation>
    <scope>NUCLEOTIDE SEQUENCE</scope>
</reference>
<dbReference type="AlphaFoldDB" id="A0AA35X440"/>
<protein>
    <submittedName>
        <fullName evidence="2">Uncharacterized protein</fullName>
    </submittedName>
</protein>